<dbReference type="AlphaFoldDB" id="A0A0E9SEN3"/>
<evidence type="ECO:0000256" key="1">
    <source>
        <dbReference type="SAM" id="Phobius"/>
    </source>
</evidence>
<dbReference type="EMBL" id="GBXM01069417">
    <property type="protein sequence ID" value="JAH39160.1"/>
    <property type="molecule type" value="Transcribed_RNA"/>
</dbReference>
<keyword evidence="1" id="KW-0812">Transmembrane</keyword>
<protein>
    <submittedName>
        <fullName evidence="2">Uncharacterized protein</fullName>
    </submittedName>
</protein>
<keyword evidence="1" id="KW-0472">Membrane</keyword>
<reference evidence="2" key="2">
    <citation type="journal article" date="2015" name="Fish Shellfish Immunol.">
        <title>Early steps in the European eel (Anguilla anguilla)-Vibrio vulnificus interaction in the gills: Role of the RtxA13 toxin.</title>
        <authorList>
            <person name="Callol A."/>
            <person name="Pajuelo D."/>
            <person name="Ebbesson L."/>
            <person name="Teles M."/>
            <person name="MacKenzie S."/>
            <person name="Amaro C."/>
        </authorList>
    </citation>
    <scope>NUCLEOTIDE SEQUENCE</scope>
</reference>
<sequence length="30" mass="3713">MCFCLVKFFLYFMFLFLELVLQPLIFIMVC</sequence>
<keyword evidence="1" id="KW-1133">Transmembrane helix</keyword>
<organism evidence="2">
    <name type="scientific">Anguilla anguilla</name>
    <name type="common">European freshwater eel</name>
    <name type="synonym">Muraena anguilla</name>
    <dbReference type="NCBI Taxonomy" id="7936"/>
    <lineage>
        <taxon>Eukaryota</taxon>
        <taxon>Metazoa</taxon>
        <taxon>Chordata</taxon>
        <taxon>Craniata</taxon>
        <taxon>Vertebrata</taxon>
        <taxon>Euteleostomi</taxon>
        <taxon>Actinopterygii</taxon>
        <taxon>Neopterygii</taxon>
        <taxon>Teleostei</taxon>
        <taxon>Anguilliformes</taxon>
        <taxon>Anguillidae</taxon>
        <taxon>Anguilla</taxon>
    </lineage>
</organism>
<reference evidence="2" key="1">
    <citation type="submission" date="2014-11" db="EMBL/GenBank/DDBJ databases">
        <authorList>
            <person name="Amaro Gonzalez C."/>
        </authorList>
    </citation>
    <scope>NUCLEOTIDE SEQUENCE</scope>
</reference>
<feature type="transmembrane region" description="Helical" evidence="1">
    <location>
        <begin position="6"/>
        <end position="29"/>
    </location>
</feature>
<accession>A0A0E9SEN3</accession>
<evidence type="ECO:0000313" key="2">
    <source>
        <dbReference type="EMBL" id="JAH39160.1"/>
    </source>
</evidence>
<proteinExistence type="predicted"/>
<name>A0A0E9SEN3_ANGAN</name>